<feature type="signal peptide" evidence="8">
    <location>
        <begin position="1"/>
        <end position="19"/>
    </location>
</feature>
<dbReference type="SUPFAM" id="SSF53474">
    <property type="entry name" value="alpha/beta-Hydrolases"/>
    <property type="match status" value="1"/>
</dbReference>
<sequence length="545" mass="59280">MRVSKNLLVASVLAGQSLATKKSACSSESFSFPDILGTELHSITASLVKGYAGFVAFGRPEAALIEPGGVDFCNVTVSYKHPAHGDLVSVHVWLPTGEYNERLVGLGGGGWAAGEVGDEVMTGLASQGYAVASTDGGYSHNHFGTADPWLMKSPRNLDYPLIVNFAHRSLHELAVISKHIVAQGYGAKAKFAYWHGCSTGGRQGLTIANKYPEDFDGILASCLAVDYPSLVLSLYWPQFVMNQRKVYPHACEFEFLARAITEACDGLDGDVDGVVARLDLCRPDLQSLAGKVIDCNGKPLQVSQDTLEVYKAILKGPVDPQGNELVGGATPGANLVGFLGTANTVCDEDNNCARGQPFTIATDWIRLMFKKDPQFDPAKMTHEEYARMFRDARPEWGHLFGSSEPDLEPFRMLGKKILAWHAMNDQVIPLSHMRGHFDKVRATDELRGIKTSDYYRYFEVPGASHCGAADGLAYPMHALEALRLWVEEGIAPEELSTVVLGSEGNRAGTPICDYPKVANWENGSFTCRESGGQPDDSSEHQKDEL</sequence>
<evidence type="ECO:0000256" key="7">
    <source>
        <dbReference type="ARBA" id="ARBA00023157"/>
    </source>
</evidence>
<proteinExistence type="inferred from homology"/>
<evidence type="ECO:0000313" key="11">
    <source>
        <dbReference type="Proteomes" id="UP000616885"/>
    </source>
</evidence>
<evidence type="ECO:0000256" key="2">
    <source>
        <dbReference type="ARBA" id="ARBA00022487"/>
    </source>
</evidence>
<name>A0A8H7KER0_BIOOC</name>
<dbReference type="InterPro" id="IPR029058">
    <property type="entry name" value="AB_hydrolase_fold"/>
</dbReference>
<evidence type="ECO:0000256" key="8">
    <source>
        <dbReference type="RuleBase" id="RU361238"/>
    </source>
</evidence>
<dbReference type="AlphaFoldDB" id="A0A8H7KER0"/>
<comment type="caution">
    <text evidence="10">The sequence shown here is derived from an EMBL/GenBank/DDBJ whole genome shotgun (WGS) entry which is preliminary data.</text>
</comment>
<keyword evidence="2" id="KW-0719">Serine esterase</keyword>
<protein>
    <recommendedName>
        <fullName evidence="8">Carboxylic ester hydrolase</fullName>
        <ecNumber evidence="8">3.1.1.-</ecNumber>
    </recommendedName>
</protein>
<comment type="similarity">
    <text evidence="1 8">Belongs to the tannase family.</text>
</comment>
<evidence type="ECO:0000256" key="3">
    <source>
        <dbReference type="ARBA" id="ARBA00022723"/>
    </source>
</evidence>
<keyword evidence="6" id="KW-0106">Calcium</keyword>
<feature type="chain" id="PRO_5034432791" description="Carboxylic ester hydrolase" evidence="8">
    <location>
        <begin position="20"/>
        <end position="545"/>
    </location>
</feature>
<keyword evidence="5 8" id="KW-0378">Hydrolase</keyword>
<evidence type="ECO:0000256" key="9">
    <source>
        <dbReference type="SAM" id="MobiDB-lite"/>
    </source>
</evidence>
<evidence type="ECO:0000256" key="5">
    <source>
        <dbReference type="ARBA" id="ARBA00022801"/>
    </source>
</evidence>
<accession>A0A8H7KER0</accession>
<dbReference type="PANTHER" id="PTHR33938">
    <property type="entry name" value="FERULOYL ESTERASE B-RELATED"/>
    <property type="match status" value="1"/>
</dbReference>
<dbReference type="Pfam" id="PF07519">
    <property type="entry name" value="Tannase"/>
    <property type="match status" value="1"/>
</dbReference>
<evidence type="ECO:0000256" key="4">
    <source>
        <dbReference type="ARBA" id="ARBA00022729"/>
    </source>
</evidence>
<dbReference type="Proteomes" id="UP000616885">
    <property type="component" value="Unassembled WGS sequence"/>
</dbReference>
<reference evidence="10" key="1">
    <citation type="submission" date="2020-10" db="EMBL/GenBank/DDBJ databases">
        <title>High-Quality Genome Resource of Clonostachys rosea strain S41 by Oxford Nanopore Long-Read Sequencing.</title>
        <authorList>
            <person name="Wang H."/>
        </authorList>
    </citation>
    <scope>NUCLEOTIDE SEQUENCE</scope>
    <source>
        <strain evidence="10">S41</strain>
    </source>
</reference>
<dbReference type="InterPro" id="IPR011118">
    <property type="entry name" value="Tannase/feruloyl_esterase"/>
</dbReference>
<dbReference type="GO" id="GO:0046872">
    <property type="term" value="F:metal ion binding"/>
    <property type="evidence" value="ECO:0007669"/>
    <property type="project" value="UniProtKB-KW"/>
</dbReference>
<dbReference type="EMBL" id="JADCTT010000007">
    <property type="protein sequence ID" value="KAF9749569.1"/>
    <property type="molecule type" value="Genomic_DNA"/>
</dbReference>
<dbReference type="GO" id="GO:0030600">
    <property type="term" value="F:feruloyl esterase activity"/>
    <property type="evidence" value="ECO:0007669"/>
    <property type="project" value="UniProtKB-ARBA"/>
</dbReference>
<keyword evidence="4 8" id="KW-0732">Signal</keyword>
<evidence type="ECO:0000313" key="10">
    <source>
        <dbReference type="EMBL" id="KAF9749569.1"/>
    </source>
</evidence>
<evidence type="ECO:0000256" key="1">
    <source>
        <dbReference type="ARBA" id="ARBA00006249"/>
    </source>
</evidence>
<evidence type="ECO:0000256" key="6">
    <source>
        <dbReference type="ARBA" id="ARBA00022837"/>
    </source>
</evidence>
<dbReference type="EC" id="3.1.1.-" evidence="8"/>
<gene>
    <name evidence="10" type="ORF">IM811_015596</name>
</gene>
<keyword evidence="7" id="KW-1015">Disulfide bond</keyword>
<feature type="region of interest" description="Disordered" evidence="9">
    <location>
        <begin position="525"/>
        <end position="545"/>
    </location>
</feature>
<dbReference type="Gene3D" id="3.40.50.1820">
    <property type="entry name" value="alpha/beta hydrolase"/>
    <property type="match status" value="1"/>
</dbReference>
<keyword evidence="3" id="KW-0479">Metal-binding</keyword>
<organism evidence="10 11">
    <name type="scientific">Bionectria ochroleuca</name>
    <name type="common">Gliocladium roseum</name>
    <dbReference type="NCBI Taxonomy" id="29856"/>
    <lineage>
        <taxon>Eukaryota</taxon>
        <taxon>Fungi</taxon>
        <taxon>Dikarya</taxon>
        <taxon>Ascomycota</taxon>
        <taxon>Pezizomycotina</taxon>
        <taxon>Sordariomycetes</taxon>
        <taxon>Hypocreomycetidae</taxon>
        <taxon>Hypocreales</taxon>
        <taxon>Bionectriaceae</taxon>
        <taxon>Clonostachys</taxon>
    </lineage>
</organism>
<dbReference type="PANTHER" id="PTHR33938:SF8">
    <property type="entry name" value="CARBOXYLIC ESTER HYDROLASE"/>
    <property type="match status" value="1"/>
</dbReference>